<organism evidence="2 3">
    <name type="scientific">Prorocentrum cordatum</name>
    <dbReference type="NCBI Taxonomy" id="2364126"/>
    <lineage>
        <taxon>Eukaryota</taxon>
        <taxon>Sar</taxon>
        <taxon>Alveolata</taxon>
        <taxon>Dinophyceae</taxon>
        <taxon>Prorocentrales</taxon>
        <taxon>Prorocentraceae</taxon>
        <taxon>Prorocentrum</taxon>
    </lineage>
</organism>
<dbReference type="Gene3D" id="1.10.443.10">
    <property type="entry name" value="Intergrase catalytic core"/>
    <property type="match status" value="1"/>
</dbReference>
<gene>
    <name evidence="2" type="ORF">PCOR1329_LOCUS35054</name>
</gene>
<dbReference type="InterPro" id="IPR043502">
    <property type="entry name" value="DNA/RNA_pol_sf"/>
</dbReference>
<proteinExistence type="predicted"/>
<sequence length="1262" mass="138338">MAVEAGRRLLVQWGDGQDWQARVAIAPATAADLQAIMEVQATPEQIAAGKIWWCGTPDGDAYPHCLDVGPLSGLILCDDEGRPDRATLLGTRFTNRTRVYGSDWSATPLEFAKMIKLCIGDQWLEPRLAVVAAGGEAVANLIEVGSRVLPPPTPDGWQVVWSTGGTPRKTLLGNLNVDEFAVCDVGALAVKGSEVLLLRRSSGVDDDLDSDARVLSIVQSPSGERRRPFKDSVREMTETSWPAWPILGPRTARWCLDFIAEQDTHPRARHTKWRHEAGVGGQDIGCQDHELAMRMIELAVVYDQLNITELASFELLLRRAQLAEMRYRDKILGKHGGDEFAEDEFLYMGTGLTRGLVMGLQQKVNAQAAEIRSRAARSRLRKKEHLHAWTQEVLVSINELYGHGSLPADGKSSLAQECGLEHVRRVVEDAGPPPACTAAAAHRELCGPGHGYVFEPEHIASYDRSLVSLPKGGGLADGSRILEGEALQQWVGWRQLLKRQPEGGSQAPKPHYDGKFRSRSTRAQFVGDLLDAGAVSLTQQREETVGAFFVHKSNGMQRLIIDPRRVNDLFEAPAHTVLPTAGAWSALEVPMGQELHLAQADVDSAFYRIGLPRGAQEMFVLRAVHLPTLLKLRPDLSDQLPPGIEAWASPCLEVLPMGWTWSLYFCQCMVMAGVQAAGFALSDFIQDRRAAPSVTDRSRVAVYVDGVAVVGLEANLVTSDCERVAAKLEALGLKCKGVEAAGSDTTFTGLSFEVASGKIRLSRSRTWKLRLALLHAASRGWASGVETLALLRRAAALVCFAFVDAKRPYSTVVTASDASGASRYDFGGYGVMETDWDLESVRAAAGQAEKWRWCVSDAIAARAQTLGLPQVVGFVMRTSCVLRGEGLYWGFGIVYVPGRPRELVTCGAEAAGLCGLGDTWLDEPAAAFGRRVEPAQSPPSGAAEEAAAAGLGYMQASRAQPQTVAYYRVILSEFERWAEEQDLKLETPEEMDQALSAHMDPLFFEGYNHDQGEKLIAAVKYYDVHGVYQSVEALPRARAALRGFRKRAPGQSRAPLPRPGLAALVGAALFLGMQELAMALEVAWCAYLRLPSDLISMTGSSLIPPQRSTGVSHWALLLYHEEKQPRSKTGHWDEGCLLDSDRVTAMGPLLQALVRRAGPSQPLWSFSAAQFRVLFRKVAQLAGLPDLNPYQVRHGAASADALHQNRDMKTIQERLRHAQESSTRRYKKHTRYLRELDQLAADTKQYGDYVDANFEALISKRK</sequence>
<dbReference type="SUPFAM" id="SSF56672">
    <property type="entry name" value="DNA/RNA polymerases"/>
    <property type="match status" value="1"/>
</dbReference>
<accession>A0ABN9T306</accession>
<feature type="non-terminal residue" evidence="2">
    <location>
        <position position="1262"/>
    </location>
</feature>
<dbReference type="InterPro" id="IPR011010">
    <property type="entry name" value="DNA_brk_join_enz"/>
</dbReference>
<dbReference type="SUPFAM" id="SSF56349">
    <property type="entry name" value="DNA breaking-rejoining enzymes"/>
    <property type="match status" value="1"/>
</dbReference>
<name>A0ABN9T306_9DINO</name>
<comment type="caution">
    <text evidence="2">The sequence shown here is derived from an EMBL/GenBank/DDBJ whole genome shotgun (WGS) entry which is preliminary data.</text>
</comment>
<evidence type="ECO:0000313" key="3">
    <source>
        <dbReference type="Proteomes" id="UP001189429"/>
    </source>
</evidence>
<reference evidence="2" key="1">
    <citation type="submission" date="2023-10" db="EMBL/GenBank/DDBJ databases">
        <authorList>
            <person name="Chen Y."/>
            <person name="Shah S."/>
            <person name="Dougan E. K."/>
            <person name="Thang M."/>
            <person name="Chan C."/>
        </authorList>
    </citation>
    <scope>NUCLEOTIDE SEQUENCE [LARGE SCALE GENOMIC DNA]</scope>
</reference>
<keyword evidence="3" id="KW-1185">Reference proteome</keyword>
<dbReference type="Proteomes" id="UP001189429">
    <property type="component" value="Unassembled WGS sequence"/>
</dbReference>
<dbReference type="InterPro" id="IPR013762">
    <property type="entry name" value="Integrase-like_cat_sf"/>
</dbReference>
<evidence type="ECO:0000256" key="1">
    <source>
        <dbReference type="ARBA" id="ARBA00023172"/>
    </source>
</evidence>
<evidence type="ECO:0000313" key="2">
    <source>
        <dbReference type="EMBL" id="CAK0839371.1"/>
    </source>
</evidence>
<keyword evidence="1" id="KW-0233">DNA recombination</keyword>
<protein>
    <submittedName>
        <fullName evidence="2">Uncharacterized protein</fullName>
    </submittedName>
</protein>
<dbReference type="EMBL" id="CAUYUJ010014285">
    <property type="protein sequence ID" value="CAK0839371.1"/>
    <property type="molecule type" value="Genomic_DNA"/>
</dbReference>